<dbReference type="AlphaFoldDB" id="A0A9Q3Z9K4"/>
<dbReference type="EMBL" id="JAJSBI010000039">
    <property type="protein sequence ID" value="MCD9880406.1"/>
    <property type="molecule type" value="Genomic_DNA"/>
</dbReference>
<keyword evidence="3" id="KW-1185">Reference proteome</keyword>
<feature type="region of interest" description="Disordered" evidence="1">
    <location>
        <begin position="448"/>
        <end position="489"/>
    </location>
</feature>
<dbReference type="RefSeq" id="WP_232655341.1">
    <property type="nucleotide sequence ID" value="NZ_JAJSBI010000039.1"/>
</dbReference>
<dbReference type="Pfam" id="PF13576">
    <property type="entry name" value="Pentapeptide_3"/>
    <property type="match status" value="2"/>
</dbReference>
<dbReference type="InterPro" id="IPR001646">
    <property type="entry name" value="5peptide_repeat"/>
</dbReference>
<proteinExistence type="predicted"/>
<evidence type="ECO:0000256" key="1">
    <source>
        <dbReference type="SAM" id="MobiDB-lite"/>
    </source>
</evidence>
<evidence type="ECO:0000313" key="2">
    <source>
        <dbReference type="EMBL" id="MCD9880406.1"/>
    </source>
</evidence>
<accession>A0A9Q3Z9K4</accession>
<dbReference type="Proteomes" id="UP001108029">
    <property type="component" value="Unassembled WGS sequence"/>
</dbReference>
<gene>
    <name evidence="2" type="ORF">LJ657_44020</name>
</gene>
<evidence type="ECO:0000313" key="3">
    <source>
        <dbReference type="Proteomes" id="UP001108029"/>
    </source>
</evidence>
<name>A0A9Q3Z9K4_9ACTN</name>
<organism evidence="2 3">
    <name type="scientific">Streptomyces guryensis</name>
    <dbReference type="NCBI Taxonomy" id="2886947"/>
    <lineage>
        <taxon>Bacteria</taxon>
        <taxon>Bacillati</taxon>
        <taxon>Actinomycetota</taxon>
        <taxon>Actinomycetes</taxon>
        <taxon>Kitasatosporales</taxon>
        <taxon>Streptomycetaceae</taxon>
        <taxon>Streptomyces</taxon>
    </lineage>
</organism>
<sequence>MRTPPPAAPSWPYCAHSAAPSTDTVGCRGIHVPGYTSCLAHLTDADRTAYLTGLAPGADIDHRGTPFTQRLLNDFLNALRDSATGKPSFGTAWFDEAQFSGDARFDEAQFSGDAGFLGAQFSGPASFREAQFSGVARFDDAQFSGETLFGKAQFSGPARFGRAQFSDLAQFGWAQFSRNAWFNNVQFSGQARFQGAKFSGVAWFNEVRFSNHASFQSAQFSRGQQFSSAHFSGRARFDGAQFSGTARFEGTQFSGDARFDGAQFSGTARFDGAQFSRTATFTAVRFAGAPVLGPLACKEGVDLSGAQFGLPVTLEIAAREVVCERIRWESTATMRLRYAAVDLSHAVLAAPVAVTAHATPFSDNLGAEVNEDLLTGPARVKVNSVQGVDAAHLVLTDTDLNDCLFSGAFHLDQIRLEGRTFFAPTPTGWHRRGIRLTRWTRRRTLAEEHHWRAQTAGQPTPPPGRTPSPRHWRPGPHHPNPGPTPDPEDVAALYRQLRKAFEDGKNEPGAADFYYGECEMRRHDTTGTPKGERRLLWAYWLLSGYGLRASRSFSWLLAAMSLTVLLLMSVGLPTHDPDPATTGTLHRSRISLHTSTPEPALRGGWHQRMTWARTEKATRIAINSVVFRSSGQNLTTAGTYIEMASRLLEPTLLALGALAVRGRIKR</sequence>
<protein>
    <submittedName>
        <fullName evidence="2">Pentapeptide repeat-containing protein</fullName>
    </submittedName>
</protein>
<reference evidence="2" key="1">
    <citation type="submission" date="2021-12" db="EMBL/GenBank/DDBJ databases">
        <authorList>
            <person name="Lee J.-H."/>
            <person name="Kim S.-B."/>
        </authorList>
    </citation>
    <scope>NUCLEOTIDE SEQUENCE</scope>
    <source>
        <strain evidence="2">NR30</strain>
    </source>
</reference>
<dbReference type="Gene3D" id="2.160.20.80">
    <property type="entry name" value="E3 ubiquitin-protein ligase SopA"/>
    <property type="match status" value="1"/>
</dbReference>
<comment type="caution">
    <text evidence="2">The sequence shown here is derived from an EMBL/GenBank/DDBJ whole genome shotgun (WGS) entry which is preliminary data.</text>
</comment>